<comment type="caution">
    <text evidence="1">The sequence shown here is derived from an EMBL/GenBank/DDBJ whole genome shotgun (WGS) entry which is preliminary data.</text>
</comment>
<organism evidence="1 2">
    <name type="scientific">Solemya pervernicosa gill symbiont</name>
    <dbReference type="NCBI Taxonomy" id="642797"/>
    <lineage>
        <taxon>Bacteria</taxon>
        <taxon>Pseudomonadati</taxon>
        <taxon>Pseudomonadota</taxon>
        <taxon>Gammaproteobacteria</taxon>
        <taxon>sulfur-oxidizing symbionts</taxon>
    </lineage>
</organism>
<gene>
    <name evidence="1" type="ORF">BOW53_07120</name>
</gene>
<evidence type="ECO:0000313" key="1">
    <source>
        <dbReference type="EMBL" id="OOZ40616.1"/>
    </source>
</evidence>
<evidence type="ECO:0000313" key="2">
    <source>
        <dbReference type="Proteomes" id="UP000191110"/>
    </source>
</evidence>
<evidence type="ECO:0008006" key="3">
    <source>
        <dbReference type="Google" id="ProtNLM"/>
    </source>
</evidence>
<keyword evidence="2" id="KW-1185">Reference proteome</keyword>
<protein>
    <recommendedName>
        <fullName evidence="3">PqqD family protein</fullName>
    </recommendedName>
</protein>
<dbReference type="AlphaFoldDB" id="A0A1T2L6Q0"/>
<proteinExistence type="predicted"/>
<name>A0A1T2L6Q0_9GAMM</name>
<dbReference type="EMBL" id="MPRL01000021">
    <property type="protein sequence ID" value="OOZ40616.1"/>
    <property type="molecule type" value="Genomic_DNA"/>
</dbReference>
<reference evidence="1 2" key="1">
    <citation type="submission" date="2016-11" db="EMBL/GenBank/DDBJ databases">
        <title>Mixed transmission modes and dynamic genome evolution in an obligate animal-bacterial symbiosis.</title>
        <authorList>
            <person name="Russell S.L."/>
            <person name="Corbett-Detig R.B."/>
            <person name="Cavanaugh C.M."/>
        </authorList>
    </citation>
    <scope>NUCLEOTIDE SEQUENCE [LARGE SCALE GENOMIC DNA]</scope>
    <source>
        <strain evidence="1">Sveles-Q1</strain>
    </source>
</reference>
<dbReference type="Proteomes" id="UP000191110">
    <property type="component" value="Unassembled WGS sequence"/>
</dbReference>
<accession>A0A1T2L6Q0</accession>
<sequence length="134" mass="15144">MKMDLDKTKYFFRIVPFNAEGEQISVIDVLENFSANELDAWLGTVVALADGQHTVQELFDHLGGHYEAGPPESFETTLGSVFDRLLEAEVIRLGDEQVELPEYLAVPFNLQERETAIESMVSDGYITQEHLTKH</sequence>